<dbReference type="Gene3D" id="1.10.443.10">
    <property type="entry name" value="Intergrase catalytic core"/>
    <property type="match status" value="1"/>
</dbReference>
<evidence type="ECO:0000256" key="2">
    <source>
        <dbReference type="ARBA" id="ARBA00022908"/>
    </source>
</evidence>
<dbReference type="GO" id="GO:0006310">
    <property type="term" value="P:DNA recombination"/>
    <property type="evidence" value="ECO:0007669"/>
    <property type="project" value="UniProtKB-KW"/>
</dbReference>
<evidence type="ECO:0000256" key="4">
    <source>
        <dbReference type="ARBA" id="ARBA00023172"/>
    </source>
</evidence>
<dbReference type="STRING" id="1255043.TVNIR_0914"/>
<name>L0DSL3_THIND</name>
<gene>
    <name evidence="6" type="ordered locus">TVNIR_0914</name>
</gene>
<evidence type="ECO:0000256" key="3">
    <source>
        <dbReference type="ARBA" id="ARBA00023125"/>
    </source>
</evidence>
<dbReference type="PATRIC" id="fig|1255043.3.peg.920"/>
<dbReference type="InterPro" id="IPR050090">
    <property type="entry name" value="Tyrosine_recombinase_XerCD"/>
</dbReference>
<feature type="domain" description="Tyr recombinase" evidence="5">
    <location>
        <begin position="107"/>
        <end position="311"/>
    </location>
</feature>
<proteinExistence type="inferred from homology"/>
<evidence type="ECO:0000313" key="7">
    <source>
        <dbReference type="Proteomes" id="UP000010809"/>
    </source>
</evidence>
<dbReference type="InterPro" id="IPR002104">
    <property type="entry name" value="Integrase_catalytic"/>
</dbReference>
<dbReference type="InterPro" id="IPR013762">
    <property type="entry name" value="Integrase-like_cat_sf"/>
</dbReference>
<dbReference type="HOGENOM" id="CLU_027562_10_0_6"/>
<dbReference type="eggNOG" id="COG0582">
    <property type="taxonomic scope" value="Bacteria"/>
</dbReference>
<dbReference type="GO" id="GO:0015074">
    <property type="term" value="P:DNA integration"/>
    <property type="evidence" value="ECO:0007669"/>
    <property type="project" value="UniProtKB-KW"/>
</dbReference>
<dbReference type="KEGG" id="tni:TVNIR_0914"/>
<comment type="similarity">
    <text evidence="1">Belongs to the 'phage' integrase family.</text>
</comment>
<dbReference type="Pfam" id="PF00589">
    <property type="entry name" value="Phage_integrase"/>
    <property type="match status" value="1"/>
</dbReference>
<keyword evidence="7" id="KW-1185">Reference proteome</keyword>
<dbReference type="EMBL" id="CP003989">
    <property type="protein sequence ID" value="AGA32604.1"/>
    <property type="molecule type" value="Genomic_DNA"/>
</dbReference>
<dbReference type="SUPFAM" id="SSF56349">
    <property type="entry name" value="DNA breaking-rejoining enzymes"/>
    <property type="match status" value="1"/>
</dbReference>
<dbReference type="Proteomes" id="UP000010809">
    <property type="component" value="Chromosome"/>
</dbReference>
<reference evidence="6" key="1">
    <citation type="submission" date="2015-12" db="EMBL/GenBank/DDBJ databases">
        <authorList>
            <person name="Tikhonova T.V."/>
            <person name="Pavlov A.R."/>
            <person name="Beletsky A.V."/>
            <person name="Mardanov A.V."/>
            <person name="Sorokin D.Y."/>
            <person name="Ravin N.V."/>
            <person name="Popov V.O."/>
        </authorList>
    </citation>
    <scope>NUCLEOTIDE SEQUENCE</scope>
    <source>
        <strain evidence="6">DSM 14787</strain>
    </source>
</reference>
<dbReference type="OrthoDB" id="9801717at2"/>
<evidence type="ECO:0000259" key="5">
    <source>
        <dbReference type="PROSITE" id="PS51898"/>
    </source>
</evidence>
<dbReference type="RefSeq" id="WP_015257747.1">
    <property type="nucleotide sequence ID" value="NC_019902.2"/>
</dbReference>
<keyword evidence="3" id="KW-0238">DNA-binding</keyword>
<dbReference type="InterPro" id="IPR011010">
    <property type="entry name" value="DNA_brk_join_enz"/>
</dbReference>
<evidence type="ECO:0000256" key="1">
    <source>
        <dbReference type="ARBA" id="ARBA00008857"/>
    </source>
</evidence>
<dbReference type="PANTHER" id="PTHR30349:SF41">
    <property type="entry name" value="INTEGRASE_RECOMBINASE PROTEIN MJ0367-RELATED"/>
    <property type="match status" value="1"/>
</dbReference>
<dbReference type="GO" id="GO:0003677">
    <property type="term" value="F:DNA binding"/>
    <property type="evidence" value="ECO:0007669"/>
    <property type="project" value="UniProtKB-KW"/>
</dbReference>
<organism evidence="6 7">
    <name type="scientific">Thioalkalivibrio nitratireducens (strain DSM 14787 / UNIQEM 213 / ALEN2)</name>
    <dbReference type="NCBI Taxonomy" id="1255043"/>
    <lineage>
        <taxon>Bacteria</taxon>
        <taxon>Pseudomonadati</taxon>
        <taxon>Pseudomonadota</taxon>
        <taxon>Gammaproteobacteria</taxon>
        <taxon>Chromatiales</taxon>
        <taxon>Ectothiorhodospiraceae</taxon>
        <taxon>Thioalkalivibrio</taxon>
    </lineage>
</organism>
<accession>L0DSL3</accession>
<evidence type="ECO:0000313" key="6">
    <source>
        <dbReference type="EMBL" id="AGA32604.1"/>
    </source>
</evidence>
<protein>
    <submittedName>
        <fullName evidence="6">Phage integrase</fullName>
    </submittedName>
</protein>
<keyword evidence="2" id="KW-0229">DNA integration</keyword>
<dbReference type="PROSITE" id="PS51898">
    <property type="entry name" value="TYR_RECOMBINASE"/>
    <property type="match status" value="1"/>
</dbReference>
<keyword evidence="4" id="KW-0233">DNA recombination</keyword>
<dbReference type="PANTHER" id="PTHR30349">
    <property type="entry name" value="PHAGE INTEGRASE-RELATED"/>
    <property type="match status" value="1"/>
</dbReference>
<dbReference type="AlphaFoldDB" id="L0DSL3"/>
<sequence length="326" mass="36416">MNAPPRPGTPLDPIVDRYLQWKRALGRSYLGVERVLVSLLQLMHDRGAADIDQNLFNAWCKSFAGLTANVRRNRQREVRNFCLYRQRTEPNCFVPDIHLFPPPCPHCAPVIFGPDAVAEMLAIAEHQQPTPGSPLLPAVLRLAVVLLYSAGLRRGELLRLTVADADPKAGVLRIRESKFHKSRFVPLSPDAWRELRVYLRQRLVPPLSTSPDSPLLCNCKGGLRPYTGTGLSRGLHLLIRSANVQSPDGRQPRVHDFRHSFAVGALLRWYRQGADVQSNLPKLAIYMGHVSIVSTAYYLKWMPDIAAAASDRFEAHFGHLISGGTS</sequence>